<keyword evidence="3" id="KW-0408">Iron</keyword>
<name>A0A081BT15_9BACT</name>
<keyword evidence="2" id="KW-0479">Metal-binding</keyword>
<dbReference type="SUPFAM" id="SSF102114">
    <property type="entry name" value="Radical SAM enzymes"/>
    <property type="match status" value="1"/>
</dbReference>
<dbReference type="HOGENOM" id="CLU_902121_0_0_0"/>
<evidence type="ECO:0000256" key="3">
    <source>
        <dbReference type="ARBA" id="ARBA00023004"/>
    </source>
</evidence>
<evidence type="ECO:0000313" key="6">
    <source>
        <dbReference type="EMBL" id="GAK54546.1"/>
    </source>
</evidence>
<dbReference type="Proteomes" id="UP000030700">
    <property type="component" value="Unassembled WGS sequence"/>
</dbReference>
<accession>A0A081BT15</accession>
<feature type="domain" description="Radical SAM core" evidence="5">
    <location>
        <begin position="2"/>
        <end position="212"/>
    </location>
</feature>
<dbReference type="Pfam" id="PF04055">
    <property type="entry name" value="Radical_SAM"/>
    <property type="match status" value="1"/>
</dbReference>
<evidence type="ECO:0000256" key="1">
    <source>
        <dbReference type="ARBA" id="ARBA00022691"/>
    </source>
</evidence>
<keyword evidence="7" id="KW-1185">Reference proteome</keyword>
<evidence type="ECO:0000256" key="2">
    <source>
        <dbReference type="ARBA" id="ARBA00022723"/>
    </source>
</evidence>
<evidence type="ECO:0000259" key="5">
    <source>
        <dbReference type="PROSITE" id="PS51918"/>
    </source>
</evidence>
<evidence type="ECO:0000256" key="4">
    <source>
        <dbReference type="ARBA" id="ARBA00023014"/>
    </source>
</evidence>
<dbReference type="GO" id="GO:0051536">
    <property type="term" value="F:iron-sulfur cluster binding"/>
    <property type="evidence" value="ECO:0007669"/>
    <property type="project" value="UniProtKB-KW"/>
</dbReference>
<dbReference type="PANTHER" id="PTHR11228:SF7">
    <property type="entry name" value="PQQA PEPTIDE CYCLASE"/>
    <property type="match status" value="1"/>
</dbReference>
<dbReference type="PROSITE" id="PS51918">
    <property type="entry name" value="RADICAL_SAM"/>
    <property type="match status" value="1"/>
</dbReference>
<gene>
    <name evidence="6" type="ORF">U14_05833</name>
</gene>
<protein>
    <submittedName>
        <fullName evidence="6">Radical SAM domain protein</fullName>
    </submittedName>
</protein>
<dbReference type="PANTHER" id="PTHR11228">
    <property type="entry name" value="RADICAL SAM DOMAIN PROTEIN"/>
    <property type="match status" value="1"/>
</dbReference>
<dbReference type="SFLD" id="SFLDS00029">
    <property type="entry name" value="Radical_SAM"/>
    <property type="match status" value="1"/>
</dbReference>
<keyword evidence="1" id="KW-0949">S-adenosyl-L-methionine</keyword>
<dbReference type="GO" id="GO:0046872">
    <property type="term" value="F:metal ion binding"/>
    <property type="evidence" value="ECO:0007669"/>
    <property type="project" value="UniProtKB-KW"/>
</dbReference>
<dbReference type="GO" id="GO:0003824">
    <property type="term" value="F:catalytic activity"/>
    <property type="evidence" value="ECO:0007669"/>
    <property type="project" value="InterPro"/>
</dbReference>
<proteinExistence type="predicted"/>
<dbReference type="SFLD" id="SFLDG01067">
    <property type="entry name" value="SPASM/twitch_domain_containing"/>
    <property type="match status" value="1"/>
</dbReference>
<dbReference type="EMBL" id="DF820461">
    <property type="protein sequence ID" value="GAK54546.1"/>
    <property type="molecule type" value="Genomic_DNA"/>
</dbReference>
<reference evidence="6 7" key="1">
    <citation type="journal article" date="2015" name="PeerJ">
        <title>First genomic representation of candidate bacterial phylum KSB3 points to enhanced environmental sensing as a trigger of wastewater bulking.</title>
        <authorList>
            <person name="Sekiguchi Y."/>
            <person name="Ohashi A."/>
            <person name="Parks D.H."/>
            <person name="Yamauchi T."/>
            <person name="Tyson G.W."/>
            <person name="Hugenholtz P."/>
        </authorList>
    </citation>
    <scope>NUCLEOTIDE SEQUENCE [LARGE SCALE GENOMIC DNA]</scope>
</reference>
<dbReference type="InterPro" id="IPR058240">
    <property type="entry name" value="rSAM_sf"/>
</dbReference>
<dbReference type="CDD" id="cd01335">
    <property type="entry name" value="Radical_SAM"/>
    <property type="match status" value="1"/>
</dbReference>
<dbReference type="InterPro" id="IPR013785">
    <property type="entry name" value="Aldolase_TIM"/>
</dbReference>
<dbReference type="AlphaFoldDB" id="A0A081BT15"/>
<dbReference type="STRING" id="1499966.U14_05833"/>
<dbReference type="Gene3D" id="3.20.20.70">
    <property type="entry name" value="Aldolase class I"/>
    <property type="match status" value="1"/>
</dbReference>
<evidence type="ECO:0000313" key="7">
    <source>
        <dbReference type="Proteomes" id="UP000030700"/>
    </source>
</evidence>
<sequence length="308" mass="35080">MPTPIPTIEWEITTACNYACSYCVQKSYVSKHGKHCSDETIAAVLPMIAELPGTWQIKLIGGEPLLHPRFFELCETLTQQGHALRITTNFSLPLEKYAQLAEIAGEYLTSLTASLHLEQVKSVDAFLQKASAFQRLKSENTDFSVTSVCLDETLEALQDVAARCDREGIVFSLQHAKFQTKYITYQRKEVEEFLNSRLLKNVETLQNANFFGTVCLTGMSFFRILMNGDVKRCYNIQPRLFLGNITKGTFRRFHAPLPCMSPRCTCTVPANCGMIQYGERVCRSSFLFTYCAGWFQTLWMTFARKFLR</sequence>
<keyword evidence="4" id="KW-0411">Iron-sulfur</keyword>
<dbReference type="InterPro" id="IPR007197">
    <property type="entry name" value="rSAM"/>
</dbReference>
<organism evidence="6 7">
    <name type="scientific">Candidatus Moduliflexus flocculans</name>
    <dbReference type="NCBI Taxonomy" id="1499966"/>
    <lineage>
        <taxon>Bacteria</taxon>
        <taxon>Candidatus Moduliflexota</taxon>
        <taxon>Candidatus Moduliflexia</taxon>
        <taxon>Candidatus Moduliflexales</taxon>
        <taxon>Candidatus Moduliflexaceae</taxon>
    </lineage>
</organism>
<dbReference type="InterPro" id="IPR050377">
    <property type="entry name" value="Radical_SAM_PqqE_MftC-like"/>
</dbReference>